<organism evidence="4 5">
    <name type="scientific">Pararhodobacter oceanensis</name>
    <dbReference type="NCBI Taxonomy" id="2172121"/>
    <lineage>
        <taxon>Bacteria</taxon>
        <taxon>Pseudomonadati</taxon>
        <taxon>Pseudomonadota</taxon>
        <taxon>Alphaproteobacteria</taxon>
        <taxon>Rhodobacterales</taxon>
        <taxon>Paracoccaceae</taxon>
        <taxon>Pararhodobacter</taxon>
    </lineage>
</organism>
<dbReference type="PANTHER" id="PTHR43343">
    <property type="entry name" value="PEPTIDASE S12"/>
    <property type="match status" value="1"/>
</dbReference>
<evidence type="ECO:0000256" key="2">
    <source>
        <dbReference type="ARBA" id="ARBA00022801"/>
    </source>
</evidence>
<dbReference type="InterPro" id="IPR009003">
    <property type="entry name" value="Peptidase_S1_PA"/>
</dbReference>
<dbReference type="GO" id="GO:0004252">
    <property type="term" value="F:serine-type endopeptidase activity"/>
    <property type="evidence" value="ECO:0007669"/>
    <property type="project" value="InterPro"/>
</dbReference>
<dbReference type="InterPro" id="IPR001940">
    <property type="entry name" value="Peptidase_S1C"/>
</dbReference>
<evidence type="ECO:0000313" key="4">
    <source>
        <dbReference type="EMBL" id="PVH29477.1"/>
    </source>
</evidence>
<dbReference type="PRINTS" id="PR00834">
    <property type="entry name" value="PROTEASES2C"/>
</dbReference>
<dbReference type="OrthoDB" id="9758917at2"/>
<dbReference type="Pfam" id="PF13365">
    <property type="entry name" value="Trypsin_2"/>
    <property type="match status" value="1"/>
</dbReference>
<dbReference type="Pfam" id="PF17820">
    <property type="entry name" value="PDZ_6"/>
    <property type="match status" value="1"/>
</dbReference>
<sequence length="486" mass="50902">MRRFFLVGGALAVIGLGAFIAAGGSAPLAHHLSHGAAAQTVAPAPITEEVPQSRAQISLSYAPVVRQAAPAVASIYARRIVESRPNPFFDDPLFGQLFGDRGRAAPRVQNALGSAVIVSADGIVVSNYHVVGGADDIRVVLGDRREFAADVILADRESDLAVLQLRGAANLPVIDLADSDNIEVGDLVLAIGNPFGVGQTVSSGIVSALARSGLAMGSGRGYFIQTDAAINPGNSGGALVDMQGRLVGINTAILTRSGGSNGIGFAIPANLVEQVVAQAREGRSQFMRPWIGITGQAVDAALAEGFGLSLPQGVVIAQMHPRSPLGAAGLRVGDVVLAVDGEAVNSPQEMMFRLSAQGIGGEVELSYLRGQTHSSTDLILTAPPESPARNRVTITDLALRGLVAETINPAVIAEYNLHPEANGVVVVEARDLAARAGLMAGDVLLSVNRQPVMSSRDLERLLRDPSRYWEIEILREGQRSLLRFRL</sequence>
<dbReference type="SUPFAM" id="SSF50494">
    <property type="entry name" value="Trypsin-like serine proteases"/>
    <property type="match status" value="1"/>
</dbReference>
<name>A0A2T8HVJ6_9RHOB</name>
<dbReference type="SMART" id="SM00228">
    <property type="entry name" value="PDZ"/>
    <property type="match status" value="2"/>
</dbReference>
<dbReference type="EMBL" id="QDKM01000002">
    <property type="protein sequence ID" value="PVH29477.1"/>
    <property type="molecule type" value="Genomic_DNA"/>
</dbReference>
<dbReference type="InterPro" id="IPR001478">
    <property type="entry name" value="PDZ"/>
</dbReference>
<dbReference type="InterPro" id="IPR041489">
    <property type="entry name" value="PDZ_6"/>
</dbReference>
<keyword evidence="5" id="KW-1185">Reference proteome</keyword>
<dbReference type="Gene3D" id="2.40.10.120">
    <property type="match status" value="1"/>
</dbReference>
<dbReference type="InterPro" id="IPR051201">
    <property type="entry name" value="Chloro_Bact_Ser_Proteases"/>
</dbReference>
<dbReference type="Proteomes" id="UP000245911">
    <property type="component" value="Unassembled WGS sequence"/>
</dbReference>
<keyword evidence="2" id="KW-0378">Hydrolase</keyword>
<feature type="domain" description="PDZ" evidence="3">
    <location>
        <begin position="306"/>
        <end position="371"/>
    </location>
</feature>
<gene>
    <name evidence="4" type="ORF">DDE20_04910</name>
</gene>
<evidence type="ECO:0000313" key="5">
    <source>
        <dbReference type="Proteomes" id="UP000245911"/>
    </source>
</evidence>
<evidence type="ECO:0000259" key="3">
    <source>
        <dbReference type="PROSITE" id="PS50106"/>
    </source>
</evidence>
<dbReference type="AlphaFoldDB" id="A0A2T8HVJ6"/>
<reference evidence="4 5" key="1">
    <citation type="submission" date="2018-04" db="EMBL/GenBank/DDBJ databases">
        <title>Pararhodobacter oceanense sp. nov., isolated from marine intertidal sediment.</title>
        <authorList>
            <person name="Wang X.-L."/>
            <person name="Du Z.-J."/>
        </authorList>
    </citation>
    <scope>NUCLEOTIDE SEQUENCE [LARGE SCALE GENOMIC DNA]</scope>
    <source>
        <strain evidence="4 5">AM505</strain>
    </source>
</reference>
<keyword evidence="1 4" id="KW-0645">Protease</keyword>
<dbReference type="InterPro" id="IPR036034">
    <property type="entry name" value="PDZ_sf"/>
</dbReference>
<dbReference type="RefSeq" id="WP_116557362.1">
    <property type="nucleotide sequence ID" value="NZ_QDKM01000002.1"/>
</dbReference>
<dbReference type="Pfam" id="PF13180">
    <property type="entry name" value="PDZ_2"/>
    <property type="match status" value="1"/>
</dbReference>
<proteinExistence type="predicted"/>
<protein>
    <submittedName>
        <fullName evidence="4">Serine protease</fullName>
    </submittedName>
</protein>
<dbReference type="SUPFAM" id="SSF50156">
    <property type="entry name" value="PDZ domain-like"/>
    <property type="match status" value="2"/>
</dbReference>
<dbReference type="PROSITE" id="PS50106">
    <property type="entry name" value="PDZ"/>
    <property type="match status" value="1"/>
</dbReference>
<comment type="caution">
    <text evidence="4">The sequence shown here is derived from an EMBL/GenBank/DDBJ whole genome shotgun (WGS) entry which is preliminary data.</text>
</comment>
<dbReference type="PANTHER" id="PTHR43343:SF3">
    <property type="entry name" value="PROTEASE DO-LIKE 8, CHLOROPLASTIC"/>
    <property type="match status" value="1"/>
</dbReference>
<dbReference type="Gene3D" id="2.30.42.10">
    <property type="match status" value="1"/>
</dbReference>
<evidence type="ECO:0000256" key="1">
    <source>
        <dbReference type="ARBA" id="ARBA00022670"/>
    </source>
</evidence>
<accession>A0A2T8HVJ6</accession>
<dbReference type="GO" id="GO:0006508">
    <property type="term" value="P:proteolysis"/>
    <property type="evidence" value="ECO:0007669"/>
    <property type="project" value="UniProtKB-KW"/>
</dbReference>
<dbReference type="Gene3D" id="2.30.42.60">
    <property type="match status" value="1"/>
</dbReference>